<dbReference type="InterPro" id="IPR002401">
    <property type="entry name" value="Cyt_P450_E_grp-I"/>
</dbReference>
<evidence type="ECO:0000313" key="6">
    <source>
        <dbReference type="EMBL" id="KIN02715.1"/>
    </source>
</evidence>
<dbReference type="AlphaFoldDB" id="A0A0C3HI00"/>
<evidence type="ECO:0000256" key="3">
    <source>
        <dbReference type="ARBA" id="ARBA00023004"/>
    </source>
</evidence>
<dbReference type="PANTHER" id="PTHR24305">
    <property type="entry name" value="CYTOCHROME P450"/>
    <property type="match status" value="1"/>
</dbReference>
<dbReference type="CDD" id="cd11062">
    <property type="entry name" value="CYP58-like"/>
    <property type="match status" value="1"/>
</dbReference>
<dbReference type="PANTHER" id="PTHR24305:SF152">
    <property type="entry name" value="P450, PUTATIVE (EUROFUNG)-RELATED"/>
    <property type="match status" value="1"/>
</dbReference>
<comment type="similarity">
    <text evidence="5">Belongs to the cytochrome P450 family.</text>
</comment>
<dbReference type="GO" id="GO:0016705">
    <property type="term" value="F:oxidoreductase activity, acting on paired donors, with incorporation or reduction of molecular oxygen"/>
    <property type="evidence" value="ECO:0007669"/>
    <property type="project" value="InterPro"/>
</dbReference>
<dbReference type="Pfam" id="PF00067">
    <property type="entry name" value="p450"/>
    <property type="match status" value="1"/>
</dbReference>
<dbReference type="InterPro" id="IPR036396">
    <property type="entry name" value="Cyt_P450_sf"/>
</dbReference>
<dbReference type="PRINTS" id="PR00385">
    <property type="entry name" value="P450"/>
</dbReference>
<dbReference type="InterPro" id="IPR017972">
    <property type="entry name" value="Cyt_P450_CS"/>
</dbReference>
<feature type="binding site" description="axial binding residue" evidence="4">
    <location>
        <position position="450"/>
    </location>
    <ligand>
        <name>heme</name>
        <dbReference type="ChEBI" id="CHEBI:30413"/>
    </ligand>
    <ligandPart>
        <name>Fe</name>
        <dbReference type="ChEBI" id="CHEBI:18248"/>
    </ligandPart>
</feature>
<dbReference type="Gene3D" id="1.10.630.10">
    <property type="entry name" value="Cytochrome P450"/>
    <property type="match status" value="1"/>
</dbReference>
<keyword evidence="2 4" id="KW-0479">Metal-binding</keyword>
<evidence type="ECO:0000256" key="4">
    <source>
        <dbReference type="PIRSR" id="PIRSR602401-1"/>
    </source>
</evidence>
<dbReference type="GO" id="GO:0004497">
    <property type="term" value="F:monooxygenase activity"/>
    <property type="evidence" value="ECO:0007669"/>
    <property type="project" value="UniProtKB-KW"/>
</dbReference>
<evidence type="ECO:0000256" key="2">
    <source>
        <dbReference type="ARBA" id="ARBA00022723"/>
    </source>
</evidence>
<evidence type="ECO:0000256" key="1">
    <source>
        <dbReference type="ARBA" id="ARBA00001971"/>
    </source>
</evidence>
<dbReference type="HOGENOM" id="CLU_001570_14_4_1"/>
<name>A0A0C3HI00_OIDMZ</name>
<dbReference type="PRINTS" id="PR00463">
    <property type="entry name" value="EP450I"/>
</dbReference>
<dbReference type="SUPFAM" id="SSF48264">
    <property type="entry name" value="Cytochrome P450"/>
    <property type="match status" value="1"/>
</dbReference>
<proteinExistence type="inferred from homology"/>
<dbReference type="GO" id="GO:0005506">
    <property type="term" value="F:iron ion binding"/>
    <property type="evidence" value="ECO:0007669"/>
    <property type="project" value="InterPro"/>
</dbReference>
<keyword evidence="3 4" id="KW-0408">Iron</keyword>
<evidence type="ECO:0000313" key="7">
    <source>
        <dbReference type="Proteomes" id="UP000054321"/>
    </source>
</evidence>
<dbReference type="PROSITE" id="PS00086">
    <property type="entry name" value="CYTOCHROME_P450"/>
    <property type="match status" value="1"/>
</dbReference>
<keyword evidence="5" id="KW-0503">Monooxygenase</keyword>
<gene>
    <name evidence="6" type="ORF">OIDMADRAFT_119918</name>
</gene>
<keyword evidence="7" id="KW-1185">Reference proteome</keyword>
<evidence type="ECO:0000256" key="5">
    <source>
        <dbReference type="RuleBase" id="RU000461"/>
    </source>
</evidence>
<reference evidence="6 7" key="1">
    <citation type="submission" date="2014-04" db="EMBL/GenBank/DDBJ databases">
        <authorList>
            <consortium name="DOE Joint Genome Institute"/>
            <person name="Kuo A."/>
            <person name="Martino E."/>
            <person name="Perotto S."/>
            <person name="Kohler A."/>
            <person name="Nagy L.G."/>
            <person name="Floudas D."/>
            <person name="Copeland A."/>
            <person name="Barry K.W."/>
            <person name="Cichocki N."/>
            <person name="Veneault-Fourrey C."/>
            <person name="LaButti K."/>
            <person name="Lindquist E.A."/>
            <person name="Lipzen A."/>
            <person name="Lundell T."/>
            <person name="Morin E."/>
            <person name="Murat C."/>
            <person name="Sun H."/>
            <person name="Tunlid A."/>
            <person name="Henrissat B."/>
            <person name="Grigoriev I.V."/>
            <person name="Hibbett D.S."/>
            <person name="Martin F."/>
            <person name="Nordberg H.P."/>
            <person name="Cantor M.N."/>
            <person name="Hua S.X."/>
        </authorList>
    </citation>
    <scope>NUCLEOTIDE SEQUENCE [LARGE SCALE GENOMIC DNA]</scope>
    <source>
        <strain evidence="6 7">Zn</strain>
    </source>
</reference>
<dbReference type="InParanoid" id="A0A0C3HI00"/>
<dbReference type="GO" id="GO:0020037">
    <property type="term" value="F:heme binding"/>
    <property type="evidence" value="ECO:0007669"/>
    <property type="project" value="InterPro"/>
</dbReference>
<comment type="cofactor">
    <cofactor evidence="1 4">
        <name>heme</name>
        <dbReference type="ChEBI" id="CHEBI:30413"/>
    </cofactor>
</comment>
<sequence length="510" mass="57738">MVIRDHLSTAHIVGASLGVYLVAHRLYRVFYDLRLHPLSHIPGPKLAAITYLYQTYYSLVGGSRFYIQVGKLHEQYGPVVRITPNEVHLSDPDNYEKIYCVGSRYPKEKNYYGAMSCGDSSFTTMSNEEHRVKRSRLNPFFSKKKILELEDVIQLYARKLCDMVGRKFENGEEMDLHHGFRAVSVDVITDYSLNKSYNLLDSPDLGEEFANMWDGLGPTMWVFQQWPPVMTFANSMPEWMASAMSGPLKSMFQLQAHCRRAIAIVKADMASGNTSKARETIFHDLLTADTRWVVPSDQTLQDEAFAILGAAADTTGHAMNFATIEVVSDPAKYRQLSAELKQAFPDPNAKLDYLTLEKLPYLTGVIKEAVRLSHGSPGKLTRVVPEGGATFNGYHLPAGSYVSMGTWEMHHNEDYFPDSFKFDPDRWADPEKAKRMEKAYVPFSKGSRMCIGINLAYCELYVTLGNLFRRFDNMKGTELSEEDRAINDYISSGVPRTAKRFHVWAGDKVA</sequence>
<dbReference type="STRING" id="913774.A0A0C3HI00"/>
<evidence type="ECO:0008006" key="8">
    <source>
        <dbReference type="Google" id="ProtNLM"/>
    </source>
</evidence>
<keyword evidence="4 5" id="KW-0349">Heme</keyword>
<keyword evidence="5" id="KW-0560">Oxidoreductase</keyword>
<dbReference type="InterPro" id="IPR001128">
    <property type="entry name" value="Cyt_P450"/>
</dbReference>
<dbReference type="OrthoDB" id="3945418at2759"/>
<organism evidence="6 7">
    <name type="scientific">Oidiodendron maius (strain Zn)</name>
    <dbReference type="NCBI Taxonomy" id="913774"/>
    <lineage>
        <taxon>Eukaryota</taxon>
        <taxon>Fungi</taxon>
        <taxon>Dikarya</taxon>
        <taxon>Ascomycota</taxon>
        <taxon>Pezizomycotina</taxon>
        <taxon>Leotiomycetes</taxon>
        <taxon>Leotiomycetes incertae sedis</taxon>
        <taxon>Myxotrichaceae</taxon>
        <taxon>Oidiodendron</taxon>
    </lineage>
</organism>
<dbReference type="EMBL" id="KN832874">
    <property type="protein sequence ID" value="KIN02715.1"/>
    <property type="molecule type" value="Genomic_DNA"/>
</dbReference>
<dbReference type="InterPro" id="IPR050121">
    <property type="entry name" value="Cytochrome_P450_monoxygenase"/>
</dbReference>
<dbReference type="Proteomes" id="UP000054321">
    <property type="component" value="Unassembled WGS sequence"/>
</dbReference>
<protein>
    <recommendedName>
        <fullName evidence="8">Cytochrome P450</fullName>
    </recommendedName>
</protein>
<reference evidence="7" key="2">
    <citation type="submission" date="2015-01" db="EMBL/GenBank/DDBJ databases">
        <title>Evolutionary Origins and Diversification of the Mycorrhizal Mutualists.</title>
        <authorList>
            <consortium name="DOE Joint Genome Institute"/>
            <consortium name="Mycorrhizal Genomics Consortium"/>
            <person name="Kohler A."/>
            <person name="Kuo A."/>
            <person name="Nagy L.G."/>
            <person name="Floudas D."/>
            <person name="Copeland A."/>
            <person name="Barry K.W."/>
            <person name="Cichocki N."/>
            <person name="Veneault-Fourrey C."/>
            <person name="LaButti K."/>
            <person name="Lindquist E.A."/>
            <person name="Lipzen A."/>
            <person name="Lundell T."/>
            <person name="Morin E."/>
            <person name="Murat C."/>
            <person name="Riley R."/>
            <person name="Ohm R."/>
            <person name="Sun H."/>
            <person name="Tunlid A."/>
            <person name="Henrissat B."/>
            <person name="Grigoriev I.V."/>
            <person name="Hibbett D.S."/>
            <person name="Martin F."/>
        </authorList>
    </citation>
    <scope>NUCLEOTIDE SEQUENCE [LARGE SCALE GENOMIC DNA]</scope>
    <source>
        <strain evidence="7">Zn</strain>
    </source>
</reference>
<accession>A0A0C3HI00</accession>